<keyword evidence="2" id="KW-0472">Membrane</keyword>
<dbReference type="Proteomes" id="UP000009183">
    <property type="component" value="Chromosome 14"/>
</dbReference>
<dbReference type="Pfam" id="PF03140">
    <property type="entry name" value="DUF247"/>
    <property type="match status" value="1"/>
</dbReference>
<evidence type="ECO:0000313" key="3">
    <source>
        <dbReference type="EMBL" id="CCB61840.1"/>
    </source>
</evidence>
<keyword evidence="4" id="KW-1185">Reference proteome</keyword>
<dbReference type="InterPro" id="IPR004158">
    <property type="entry name" value="DUF247_pln"/>
</dbReference>
<evidence type="ECO:0000256" key="2">
    <source>
        <dbReference type="SAM" id="Phobius"/>
    </source>
</evidence>
<protein>
    <submittedName>
        <fullName evidence="3">Uncharacterized protein</fullName>
    </submittedName>
</protein>
<evidence type="ECO:0000256" key="1">
    <source>
        <dbReference type="SAM" id="MobiDB-lite"/>
    </source>
</evidence>
<accession>F6I4K3</accession>
<feature type="transmembrane region" description="Helical" evidence="2">
    <location>
        <begin position="500"/>
        <end position="520"/>
    </location>
</feature>
<name>F6I4K3_VITVI</name>
<dbReference type="PANTHER" id="PTHR31170">
    <property type="entry name" value="BNAC04G53230D PROTEIN"/>
    <property type="match status" value="1"/>
</dbReference>
<dbReference type="PANTHER" id="PTHR31170:SF25">
    <property type="entry name" value="BNAA09G04570D PROTEIN"/>
    <property type="match status" value="1"/>
</dbReference>
<dbReference type="EMBL" id="FN596746">
    <property type="protein sequence ID" value="CCB61840.1"/>
    <property type="molecule type" value="Genomic_DNA"/>
</dbReference>
<evidence type="ECO:0000313" key="4">
    <source>
        <dbReference type="Proteomes" id="UP000009183"/>
    </source>
</evidence>
<dbReference type="PaxDb" id="29760-VIT_14s0060g02620.t01"/>
<gene>
    <name evidence="3" type="ordered locus">VIT_14s0060g02620</name>
</gene>
<dbReference type="ExpressionAtlas" id="F6I4K3">
    <property type="expression patterns" value="baseline"/>
</dbReference>
<dbReference type="HOGENOM" id="CLU_020188_1_2_1"/>
<proteinExistence type="predicted"/>
<dbReference type="eggNOG" id="ENOG502SNM1">
    <property type="taxonomic scope" value="Eukaryota"/>
</dbReference>
<sequence length="561" mass="63642">MAEQQERRNVGEKEGGQPSKNSGETGPEPKEHRIDIVEINPTVKKWNRLVQEARERIQPQSQLPMIPKVPQILRQTQDFEKLYEPRVISLGPYHHGKPHLHPVEMIKPLCAEQFLAHSNQDIKDLYTKIESKIEAVRDCYDSNSTKEYNDEALAWMMLLDGCFLLQFISSRVNMSNGLRNHQINFVKQDLFLLENQLPFGVLKLISEEAKFDDGLTLEEMIKKFVTDIGMPEGLSSEIQLKEENEEPSHLLDLLRSALLGRFKMIRGSQPEQEQEAEKKGESSSSSGGGNGASLPEQEQEAEKKGKSSSSSGGGNGGSQPEQEQEAEKKGKSSLSGGDGEQRGIWKSFRHIKELKAAGIYLKPRRASFLTDISFESHFFYGCLKLPPITIDGFTKTKFLNMVAYEMCPDAPVDQAVTSYVCFLYELIDQADDVKELRSKHILHNLLGSDEDVAKIFNEIGNDLVDPGAYGDVKARIQKHYDKRVKTWIAEGLHEHFRSPWTFTALIAAVWILIVTGLQTYYAHPGKQMMHIYMGLLGVPIFLFLVWYIVWHIMYKLLSCIL</sequence>
<reference evidence="4" key="1">
    <citation type="journal article" date="2007" name="Nature">
        <title>The grapevine genome sequence suggests ancestral hexaploidization in major angiosperm phyla.</title>
        <authorList>
            <consortium name="The French-Italian Public Consortium for Grapevine Genome Characterization."/>
            <person name="Jaillon O."/>
            <person name="Aury J.-M."/>
            <person name="Noel B."/>
            <person name="Policriti A."/>
            <person name="Clepet C."/>
            <person name="Casagrande A."/>
            <person name="Choisne N."/>
            <person name="Aubourg S."/>
            <person name="Vitulo N."/>
            <person name="Jubin C."/>
            <person name="Vezzi A."/>
            <person name="Legeai F."/>
            <person name="Hugueney P."/>
            <person name="Dasilva C."/>
            <person name="Horner D."/>
            <person name="Mica E."/>
            <person name="Jublot D."/>
            <person name="Poulain J."/>
            <person name="Bruyere C."/>
            <person name="Billault A."/>
            <person name="Segurens B."/>
            <person name="Gouyvenoux M."/>
            <person name="Ugarte E."/>
            <person name="Cattonaro F."/>
            <person name="Anthouard V."/>
            <person name="Vico V."/>
            <person name="Del Fabbro C."/>
            <person name="Alaux M."/>
            <person name="Di Gaspero G."/>
            <person name="Dumas V."/>
            <person name="Felice N."/>
            <person name="Paillard S."/>
            <person name="Juman I."/>
            <person name="Moroldo M."/>
            <person name="Scalabrin S."/>
            <person name="Canaguier A."/>
            <person name="Le Clainche I."/>
            <person name="Malacrida G."/>
            <person name="Durand E."/>
            <person name="Pesole G."/>
            <person name="Laucou V."/>
            <person name="Chatelet P."/>
            <person name="Merdinoglu D."/>
            <person name="Delledonne M."/>
            <person name="Pezzotti M."/>
            <person name="Lecharny A."/>
            <person name="Scarpelli C."/>
            <person name="Artiguenave F."/>
            <person name="Pe M.E."/>
            <person name="Valle G."/>
            <person name="Morgante M."/>
            <person name="Caboche M."/>
            <person name="Adam-Blondon A.-F."/>
            <person name="Weissenbach J."/>
            <person name="Quetier F."/>
            <person name="Wincker P."/>
        </authorList>
    </citation>
    <scope>NUCLEOTIDE SEQUENCE [LARGE SCALE GENOMIC DNA]</scope>
    <source>
        <strain evidence="4">cv. Pinot noir / PN40024</strain>
    </source>
</reference>
<dbReference type="OrthoDB" id="1849062at2759"/>
<feature type="transmembrane region" description="Helical" evidence="2">
    <location>
        <begin position="532"/>
        <end position="553"/>
    </location>
</feature>
<feature type="region of interest" description="Disordered" evidence="1">
    <location>
        <begin position="267"/>
        <end position="341"/>
    </location>
</feature>
<dbReference type="AlphaFoldDB" id="F6I4K3"/>
<keyword evidence="2" id="KW-0812">Transmembrane</keyword>
<keyword evidence="2" id="KW-1133">Transmembrane helix</keyword>
<organism evidence="3 4">
    <name type="scientific">Vitis vinifera</name>
    <name type="common">Grape</name>
    <dbReference type="NCBI Taxonomy" id="29760"/>
    <lineage>
        <taxon>Eukaryota</taxon>
        <taxon>Viridiplantae</taxon>
        <taxon>Streptophyta</taxon>
        <taxon>Embryophyta</taxon>
        <taxon>Tracheophyta</taxon>
        <taxon>Spermatophyta</taxon>
        <taxon>Magnoliopsida</taxon>
        <taxon>eudicotyledons</taxon>
        <taxon>Gunneridae</taxon>
        <taxon>Pentapetalae</taxon>
        <taxon>rosids</taxon>
        <taxon>Vitales</taxon>
        <taxon>Vitaceae</taxon>
        <taxon>Viteae</taxon>
        <taxon>Vitis</taxon>
    </lineage>
</organism>
<dbReference type="InParanoid" id="F6I4K3"/>
<feature type="region of interest" description="Disordered" evidence="1">
    <location>
        <begin position="1"/>
        <end position="34"/>
    </location>
</feature>
<feature type="compositionally biased region" description="Basic and acidic residues" evidence="1">
    <location>
        <begin position="1"/>
        <end position="15"/>
    </location>
</feature>